<name>A0A1G6UYD1_9BACT</name>
<dbReference type="GO" id="GO:0003677">
    <property type="term" value="F:DNA binding"/>
    <property type="evidence" value="ECO:0007669"/>
    <property type="project" value="InterPro"/>
</dbReference>
<dbReference type="GO" id="GO:0000156">
    <property type="term" value="F:phosphorelay response regulator activity"/>
    <property type="evidence" value="ECO:0007669"/>
    <property type="project" value="TreeGrafter"/>
</dbReference>
<dbReference type="SMART" id="SM00850">
    <property type="entry name" value="LytTR"/>
    <property type="match status" value="1"/>
</dbReference>
<dbReference type="InterPro" id="IPR011006">
    <property type="entry name" value="CheY-like_superfamily"/>
</dbReference>
<evidence type="ECO:0000259" key="2">
    <source>
        <dbReference type="PROSITE" id="PS50110"/>
    </source>
</evidence>
<organism evidence="4 5">
    <name type="scientific">Dyadobacter soli</name>
    <dbReference type="NCBI Taxonomy" id="659014"/>
    <lineage>
        <taxon>Bacteria</taxon>
        <taxon>Pseudomonadati</taxon>
        <taxon>Bacteroidota</taxon>
        <taxon>Cytophagia</taxon>
        <taxon>Cytophagales</taxon>
        <taxon>Spirosomataceae</taxon>
        <taxon>Dyadobacter</taxon>
    </lineage>
</organism>
<dbReference type="EMBL" id="FNAN01000001">
    <property type="protein sequence ID" value="SDD46281.1"/>
    <property type="molecule type" value="Genomic_DNA"/>
</dbReference>
<reference evidence="5" key="1">
    <citation type="submission" date="2016-10" db="EMBL/GenBank/DDBJ databases">
        <authorList>
            <person name="Varghese N."/>
            <person name="Submissions S."/>
        </authorList>
    </citation>
    <scope>NUCLEOTIDE SEQUENCE [LARGE SCALE GENOMIC DNA]</scope>
    <source>
        <strain evidence="5">DSM 25329</strain>
    </source>
</reference>
<dbReference type="PANTHER" id="PTHR45526">
    <property type="entry name" value="TRANSCRIPTIONAL REGULATORY PROTEIN DPIA"/>
    <property type="match status" value="1"/>
</dbReference>
<evidence type="ECO:0000256" key="1">
    <source>
        <dbReference type="PROSITE-ProRule" id="PRU00169"/>
    </source>
</evidence>
<keyword evidence="1" id="KW-0597">Phosphoprotein</keyword>
<feature type="domain" description="HTH LytTR-type" evidence="3">
    <location>
        <begin position="145"/>
        <end position="247"/>
    </location>
</feature>
<protein>
    <submittedName>
        <fullName evidence="4">Two component transcriptional regulator, LytTR family</fullName>
    </submittedName>
</protein>
<dbReference type="PROSITE" id="PS50930">
    <property type="entry name" value="HTH_LYTTR"/>
    <property type="match status" value="1"/>
</dbReference>
<dbReference type="Proteomes" id="UP000198748">
    <property type="component" value="Unassembled WGS sequence"/>
</dbReference>
<evidence type="ECO:0000313" key="4">
    <source>
        <dbReference type="EMBL" id="SDD46281.1"/>
    </source>
</evidence>
<dbReference type="InterPro" id="IPR007492">
    <property type="entry name" value="LytTR_DNA-bd_dom"/>
</dbReference>
<dbReference type="InterPro" id="IPR001789">
    <property type="entry name" value="Sig_transdc_resp-reg_receiver"/>
</dbReference>
<dbReference type="Gene3D" id="3.40.50.2300">
    <property type="match status" value="1"/>
</dbReference>
<dbReference type="InterPro" id="IPR051271">
    <property type="entry name" value="2C-system_Tx_regulators"/>
</dbReference>
<evidence type="ECO:0000313" key="5">
    <source>
        <dbReference type="Proteomes" id="UP000198748"/>
    </source>
</evidence>
<evidence type="ECO:0000259" key="3">
    <source>
        <dbReference type="PROSITE" id="PS50930"/>
    </source>
</evidence>
<dbReference type="STRING" id="659014.SAMN04487996_10188"/>
<dbReference type="RefSeq" id="WP_090145647.1">
    <property type="nucleotide sequence ID" value="NZ_FNAN01000001.1"/>
</dbReference>
<dbReference type="OrthoDB" id="1646880at2"/>
<proteinExistence type="predicted"/>
<dbReference type="PROSITE" id="PS50110">
    <property type="entry name" value="RESPONSE_REGULATORY"/>
    <property type="match status" value="1"/>
</dbReference>
<dbReference type="Gene3D" id="2.40.50.1020">
    <property type="entry name" value="LytTr DNA-binding domain"/>
    <property type="match status" value="1"/>
</dbReference>
<dbReference type="SMART" id="SM00448">
    <property type="entry name" value="REC"/>
    <property type="match status" value="1"/>
</dbReference>
<dbReference type="Pfam" id="PF04397">
    <property type="entry name" value="LytTR"/>
    <property type="match status" value="1"/>
</dbReference>
<dbReference type="PANTHER" id="PTHR45526:SF1">
    <property type="entry name" value="TRANSCRIPTIONAL REGULATORY PROTEIN DCUR-RELATED"/>
    <property type="match status" value="1"/>
</dbReference>
<dbReference type="SUPFAM" id="SSF52172">
    <property type="entry name" value="CheY-like"/>
    <property type="match status" value="1"/>
</dbReference>
<keyword evidence="5" id="KW-1185">Reference proteome</keyword>
<feature type="domain" description="Response regulatory" evidence="2">
    <location>
        <begin position="3"/>
        <end position="116"/>
    </location>
</feature>
<feature type="modified residue" description="4-aspartylphosphate" evidence="1">
    <location>
        <position position="55"/>
    </location>
</feature>
<dbReference type="AlphaFoldDB" id="A0A1G6UYD1"/>
<dbReference type="Pfam" id="PF00072">
    <property type="entry name" value="Response_reg"/>
    <property type="match status" value="1"/>
</dbReference>
<accession>A0A1G6UYD1</accession>
<dbReference type="CDD" id="cd17536">
    <property type="entry name" value="REC_YesN-like"/>
    <property type="match status" value="1"/>
</dbReference>
<gene>
    <name evidence="4" type="ORF">SAMN04487996_10188</name>
</gene>
<sequence length="254" mass="29416">MIKALIVDDEPKSRSVLAHYIEMYVEEIREVKQAESVDNALEILKTYRPNIVFLDVEMPGKNGFDFLRSLKEPAFEVIFTTAYNQYAVQAIRFSALDYLLKPVDPDELRAAVDRFLKKQNLHQNPVLFDNLVRNIAHKRASEFRLAVPFQDGVSFFTLDQIVRLQGEGNYTNIFIKSRKPVLASKTLKHYEEMLTEFGFIRTHKSHLVNPKFIAKLMADHDLVELLDGSRIEISRRKKEEVLLQLPLGNQPLDK</sequence>